<evidence type="ECO:0000313" key="5">
    <source>
        <dbReference type="EMBL" id="KAJ6235965.1"/>
    </source>
</evidence>
<dbReference type="SUPFAM" id="SSF54928">
    <property type="entry name" value="RNA-binding domain, RBD"/>
    <property type="match status" value="2"/>
</dbReference>
<accession>A0ABQ8XUE0</accession>
<evidence type="ECO:0000313" key="6">
    <source>
        <dbReference type="Proteomes" id="UP001150062"/>
    </source>
</evidence>
<gene>
    <name evidence="5" type="ORF">M0813_28240</name>
</gene>
<proteinExistence type="predicted"/>
<dbReference type="InterPro" id="IPR000504">
    <property type="entry name" value="RRM_dom"/>
</dbReference>
<comment type="caution">
    <text evidence="5">The sequence shown here is derived from an EMBL/GenBank/DDBJ whole genome shotgun (WGS) entry which is preliminary data.</text>
</comment>
<dbReference type="InterPro" id="IPR012677">
    <property type="entry name" value="Nucleotide-bd_a/b_plait_sf"/>
</dbReference>
<dbReference type="Proteomes" id="UP001150062">
    <property type="component" value="Unassembled WGS sequence"/>
</dbReference>
<feature type="region of interest" description="Disordered" evidence="3">
    <location>
        <begin position="1"/>
        <end position="20"/>
    </location>
</feature>
<dbReference type="InterPro" id="IPR035979">
    <property type="entry name" value="RBD_domain_sf"/>
</dbReference>
<dbReference type="InterPro" id="IPR052462">
    <property type="entry name" value="SLIRP/GR-RBP-like"/>
</dbReference>
<dbReference type="PROSITE" id="PS50102">
    <property type="entry name" value="RRM"/>
    <property type="match status" value="2"/>
</dbReference>
<reference evidence="5" key="1">
    <citation type="submission" date="2022-08" db="EMBL/GenBank/DDBJ databases">
        <title>Novel sulfate-reducing endosymbionts in the free-living metamonad Anaeramoeba.</title>
        <authorList>
            <person name="Jerlstrom-Hultqvist J."/>
            <person name="Cepicka I."/>
            <person name="Gallot-Lavallee L."/>
            <person name="Salas-Leiva D."/>
            <person name="Curtis B.A."/>
            <person name="Zahonova K."/>
            <person name="Pipaliya S."/>
            <person name="Dacks J."/>
            <person name="Roger A.J."/>
        </authorList>
    </citation>
    <scope>NUCLEOTIDE SEQUENCE</scope>
    <source>
        <strain evidence="5">Schooner1</strain>
    </source>
</reference>
<dbReference type="Gene3D" id="3.30.70.330">
    <property type="match status" value="2"/>
</dbReference>
<evidence type="ECO:0000256" key="3">
    <source>
        <dbReference type="SAM" id="MobiDB-lite"/>
    </source>
</evidence>
<organism evidence="5 6">
    <name type="scientific">Anaeramoeba flamelloides</name>
    <dbReference type="NCBI Taxonomy" id="1746091"/>
    <lineage>
        <taxon>Eukaryota</taxon>
        <taxon>Metamonada</taxon>
        <taxon>Anaeramoebidae</taxon>
        <taxon>Anaeramoeba</taxon>
    </lineage>
</organism>
<evidence type="ECO:0000256" key="1">
    <source>
        <dbReference type="ARBA" id="ARBA00022884"/>
    </source>
</evidence>
<name>A0ABQ8XUE0_9EUKA</name>
<feature type="domain" description="RRM" evidence="4">
    <location>
        <begin position="173"/>
        <end position="248"/>
    </location>
</feature>
<sequence length="262" mass="31267">MSKNLEKKEKKEIDNESEETKTVNTKLYVGNISYATTNENLKELFEDYGEVVEANVIMRGTRSLGFGFVEFKTVEECEKAIENLHDTELDERKIVVEISQNKARKKPQPRRNYNSNYNNRYYNDYNDYNDYNSYDYGYQGYNNYYGGGYNNSYRSNYRRRRNYNQEERKLSETTVYVTNVPFQTTDEELKDAFSNYNPKSARVVMTKFGRSRGFGFVDFENEKDRDSALEMNEQEMGERTIYVKVAYEQPKREEEEEEEEKK</sequence>
<dbReference type="SMART" id="SM00360">
    <property type="entry name" value="RRM"/>
    <property type="match status" value="2"/>
</dbReference>
<keyword evidence="1 2" id="KW-0694">RNA-binding</keyword>
<feature type="domain" description="RRM" evidence="4">
    <location>
        <begin position="25"/>
        <end position="101"/>
    </location>
</feature>
<evidence type="ECO:0000259" key="4">
    <source>
        <dbReference type="PROSITE" id="PS50102"/>
    </source>
</evidence>
<dbReference type="PANTHER" id="PTHR48027">
    <property type="entry name" value="HETEROGENEOUS NUCLEAR RIBONUCLEOPROTEIN 87F-RELATED"/>
    <property type="match status" value="1"/>
</dbReference>
<evidence type="ECO:0000256" key="2">
    <source>
        <dbReference type="PROSITE-ProRule" id="PRU00176"/>
    </source>
</evidence>
<dbReference type="Pfam" id="PF00076">
    <property type="entry name" value="RRM_1"/>
    <property type="match status" value="2"/>
</dbReference>
<keyword evidence="6" id="KW-1185">Reference proteome</keyword>
<protein>
    <submittedName>
        <fullName evidence="5">Nucleic acid binding protein</fullName>
    </submittedName>
</protein>
<dbReference type="EMBL" id="JAOAOG010000251">
    <property type="protein sequence ID" value="KAJ6235965.1"/>
    <property type="molecule type" value="Genomic_DNA"/>
</dbReference>